<dbReference type="PANTHER" id="PTHR46599:SF3">
    <property type="entry name" value="PIGGYBAC TRANSPOSABLE ELEMENT-DERIVED PROTEIN 4"/>
    <property type="match status" value="1"/>
</dbReference>
<dbReference type="OrthoDB" id="93607at2759"/>
<protein>
    <recommendedName>
        <fullName evidence="1">PiggyBac transposable element-derived protein domain-containing protein</fullName>
    </recommendedName>
</protein>
<sequence length="214" mass="25110">MLLYFITKKLWAHITRESNRYKNEKVDDKARRERTRIVREGNGEQPLRDIRRRLRVEPDYSPREIMQVMGLLVAHMLSPTRPFSDHWALADDDALPGGNFGRFIARIRCTGILSELYFCNNDSANKRDKLWKLRAFVDVIQARFLKAWCVCLTSYLLMKVFYRLHLTCFQVWHDDFEYGTAIPGHLGKRVVLRRTPKAAGAHKIRQGMEEEAEG</sequence>
<reference evidence="5 7" key="1">
    <citation type="submission" date="2018-09" db="EMBL/GenBank/DDBJ databases">
        <title>Genomic investigation of the strawberry pathogen Phytophthora fragariae indicates pathogenicity is determined by transcriptional variation in three key races.</title>
        <authorList>
            <person name="Adams T.M."/>
            <person name="Armitage A.D."/>
            <person name="Sobczyk M.K."/>
            <person name="Bates H.J."/>
            <person name="Dunwell J.M."/>
            <person name="Nellist C.F."/>
            <person name="Harrison R.J."/>
        </authorList>
    </citation>
    <scope>NUCLEOTIDE SEQUENCE [LARGE SCALE GENOMIC DNA]</scope>
    <source>
        <strain evidence="3 5">SCRP249</strain>
        <strain evidence="2 7">SCRP324</strain>
        <strain evidence="4 6">SCRP333</strain>
    </source>
</reference>
<evidence type="ECO:0000313" key="7">
    <source>
        <dbReference type="Proteomes" id="UP000435112"/>
    </source>
</evidence>
<evidence type="ECO:0000313" key="3">
    <source>
        <dbReference type="EMBL" id="KAE9046452.1"/>
    </source>
</evidence>
<name>A0A6A3NT65_9STRA</name>
<dbReference type="EMBL" id="QXFT01000181">
    <property type="protein sequence ID" value="KAE9351803.1"/>
    <property type="molecule type" value="Genomic_DNA"/>
</dbReference>
<evidence type="ECO:0000313" key="6">
    <source>
        <dbReference type="Proteomes" id="UP000434957"/>
    </source>
</evidence>
<dbReference type="Proteomes" id="UP000434957">
    <property type="component" value="Unassembled WGS sequence"/>
</dbReference>
<dbReference type="EMBL" id="QXFV01000188">
    <property type="protein sequence ID" value="KAE9046452.1"/>
    <property type="molecule type" value="Genomic_DNA"/>
</dbReference>
<dbReference type="Proteomes" id="UP000435112">
    <property type="component" value="Unassembled WGS sequence"/>
</dbReference>
<dbReference type="PANTHER" id="PTHR46599">
    <property type="entry name" value="PIGGYBAC TRANSPOSABLE ELEMENT-DERIVED PROTEIN 4"/>
    <property type="match status" value="1"/>
</dbReference>
<keyword evidence="6" id="KW-1185">Reference proteome</keyword>
<dbReference type="EMBL" id="QXFU01000190">
    <property type="protein sequence ID" value="KAE9040909.1"/>
    <property type="molecule type" value="Genomic_DNA"/>
</dbReference>
<dbReference type="InterPro" id="IPR029526">
    <property type="entry name" value="PGBD"/>
</dbReference>
<evidence type="ECO:0000313" key="5">
    <source>
        <dbReference type="Proteomes" id="UP000429607"/>
    </source>
</evidence>
<dbReference type="AlphaFoldDB" id="A0A6A3NT65"/>
<dbReference type="Proteomes" id="UP000429607">
    <property type="component" value="Unassembled WGS sequence"/>
</dbReference>
<comment type="caution">
    <text evidence="3">The sequence shown here is derived from an EMBL/GenBank/DDBJ whole genome shotgun (WGS) entry which is preliminary data.</text>
</comment>
<dbReference type="Pfam" id="PF13843">
    <property type="entry name" value="DDE_Tnp_1_7"/>
    <property type="match status" value="1"/>
</dbReference>
<proteinExistence type="predicted"/>
<evidence type="ECO:0000259" key="1">
    <source>
        <dbReference type="Pfam" id="PF13843"/>
    </source>
</evidence>
<gene>
    <name evidence="3" type="ORF">PR001_g4561</name>
    <name evidence="2" type="ORF">PR002_g4724</name>
    <name evidence="4" type="ORF">PR003_g4715</name>
</gene>
<organism evidence="3 5">
    <name type="scientific">Phytophthora rubi</name>
    <dbReference type="NCBI Taxonomy" id="129364"/>
    <lineage>
        <taxon>Eukaryota</taxon>
        <taxon>Sar</taxon>
        <taxon>Stramenopiles</taxon>
        <taxon>Oomycota</taxon>
        <taxon>Peronosporomycetes</taxon>
        <taxon>Peronosporales</taxon>
        <taxon>Peronosporaceae</taxon>
        <taxon>Phytophthora</taxon>
    </lineage>
</organism>
<accession>A0A6A3NT65</accession>
<evidence type="ECO:0000313" key="2">
    <source>
        <dbReference type="EMBL" id="KAE9040909.1"/>
    </source>
</evidence>
<feature type="domain" description="PiggyBac transposable element-derived protein" evidence="1">
    <location>
        <begin position="4"/>
        <end position="148"/>
    </location>
</feature>
<evidence type="ECO:0000313" key="4">
    <source>
        <dbReference type="EMBL" id="KAE9351803.1"/>
    </source>
</evidence>